<gene>
    <name evidence="4" type="ORF">TBC1_12938</name>
</gene>
<comment type="similarity">
    <text evidence="1 3">Belongs to the short-chain dehydrogenases/reductases (SDR) family.</text>
</comment>
<accession>A0A0S7C4N1</accession>
<dbReference type="GO" id="GO:0016491">
    <property type="term" value="F:oxidoreductase activity"/>
    <property type="evidence" value="ECO:0007669"/>
    <property type="project" value="UniProtKB-KW"/>
</dbReference>
<dbReference type="PATRIC" id="fig|1678841.3.peg.3707"/>
<dbReference type="CDD" id="cd05233">
    <property type="entry name" value="SDR_c"/>
    <property type="match status" value="1"/>
</dbReference>
<dbReference type="STRING" id="1678841.TBC1_12938"/>
<proteinExistence type="inferred from homology"/>
<evidence type="ECO:0000256" key="3">
    <source>
        <dbReference type="RuleBase" id="RU000363"/>
    </source>
</evidence>
<dbReference type="EMBL" id="DF968183">
    <property type="protein sequence ID" value="GAP45118.1"/>
    <property type="molecule type" value="Genomic_DNA"/>
</dbReference>
<organism evidence="4">
    <name type="scientific">Lentimicrobium saccharophilum</name>
    <dbReference type="NCBI Taxonomy" id="1678841"/>
    <lineage>
        <taxon>Bacteria</taxon>
        <taxon>Pseudomonadati</taxon>
        <taxon>Bacteroidota</taxon>
        <taxon>Bacteroidia</taxon>
        <taxon>Bacteroidales</taxon>
        <taxon>Lentimicrobiaceae</taxon>
        <taxon>Lentimicrobium</taxon>
    </lineage>
</organism>
<dbReference type="OrthoDB" id="822355at2"/>
<dbReference type="RefSeq" id="WP_062045235.1">
    <property type="nucleotide sequence ID" value="NZ_DF968183.1"/>
</dbReference>
<evidence type="ECO:0000313" key="4">
    <source>
        <dbReference type="EMBL" id="GAP45118.1"/>
    </source>
</evidence>
<evidence type="ECO:0000256" key="2">
    <source>
        <dbReference type="ARBA" id="ARBA00023002"/>
    </source>
</evidence>
<sequence length="233" mass="24503">MNIVVTGASSGVGRETAKILAGIPGNRLIVIARNGMKIQALSGECNIKRQETVVQPLQFDLATGDMESLAHQINRQLGKIDILINNAGAMLNKPLGKITAPEIDEVFSVNVKAPMLLIQALLPLMKPGSHIVNIGSMGGVQGSVKFPGLSAYSASKGALAVLTECLAEELKDKQIAVNCLAFGAVQTEMLAKAFPGYEAPVSAGKMAEFVADFAINGNRYFNGKILPVSLSTP</sequence>
<dbReference type="AlphaFoldDB" id="A0A0S7C4N1"/>
<name>A0A0S7C4N1_9BACT</name>
<dbReference type="PRINTS" id="PR00081">
    <property type="entry name" value="GDHRDH"/>
</dbReference>
<evidence type="ECO:0000256" key="1">
    <source>
        <dbReference type="ARBA" id="ARBA00006484"/>
    </source>
</evidence>
<keyword evidence="2" id="KW-0560">Oxidoreductase</keyword>
<dbReference type="Proteomes" id="UP000053091">
    <property type="component" value="Unassembled WGS sequence"/>
</dbReference>
<reference evidence="4" key="1">
    <citation type="journal article" date="2015" name="Genome Announc.">
        <title>Draft Genome Sequence of Bacteroidales Strain TBC1, a Novel Isolate from a Methanogenic Wastewater Treatment System.</title>
        <authorList>
            <person name="Tourlousse D.M."/>
            <person name="Matsuura N."/>
            <person name="Sun L."/>
            <person name="Toyonaga M."/>
            <person name="Kuroda K."/>
            <person name="Ohashi A."/>
            <person name="Cruz R."/>
            <person name="Yamaguchi T."/>
            <person name="Sekiguchi Y."/>
        </authorList>
    </citation>
    <scope>NUCLEOTIDE SEQUENCE [LARGE SCALE GENOMIC DNA]</scope>
    <source>
        <strain evidence="4">TBC1</strain>
    </source>
</reference>
<dbReference type="PRINTS" id="PR00080">
    <property type="entry name" value="SDRFAMILY"/>
</dbReference>
<dbReference type="Pfam" id="PF00106">
    <property type="entry name" value="adh_short"/>
    <property type="match status" value="1"/>
</dbReference>
<dbReference type="PANTHER" id="PTHR42901:SF1">
    <property type="entry name" value="ALCOHOL DEHYDROGENASE"/>
    <property type="match status" value="1"/>
</dbReference>
<dbReference type="Gene3D" id="3.40.50.720">
    <property type="entry name" value="NAD(P)-binding Rossmann-like Domain"/>
    <property type="match status" value="1"/>
</dbReference>
<keyword evidence="5" id="KW-1185">Reference proteome</keyword>
<dbReference type="PANTHER" id="PTHR42901">
    <property type="entry name" value="ALCOHOL DEHYDROGENASE"/>
    <property type="match status" value="1"/>
</dbReference>
<evidence type="ECO:0000313" key="5">
    <source>
        <dbReference type="Proteomes" id="UP000053091"/>
    </source>
</evidence>
<protein>
    <submittedName>
        <fullName evidence="4">Short-chain dehydrogenase</fullName>
    </submittedName>
</protein>
<dbReference type="InterPro" id="IPR036291">
    <property type="entry name" value="NAD(P)-bd_dom_sf"/>
</dbReference>
<dbReference type="InterPro" id="IPR002347">
    <property type="entry name" value="SDR_fam"/>
</dbReference>
<dbReference type="SUPFAM" id="SSF51735">
    <property type="entry name" value="NAD(P)-binding Rossmann-fold domains"/>
    <property type="match status" value="1"/>
</dbReference>